<comment type="domain">
    <text evidence="10">The DHHC domain is required for palmitoyltransferase activity.</text>
</comment>
<dbReference type="InterPro" id="IPR001594">
    <property type="entry name" value="Palmitoyltrfase_DHHC"/>
</dbReference>
<evidence type="ECO:0000256" key="6">
    <source>
        <dbReference type="ARBA" id="ARBA00023139"/>
    </source>
</evidence>
<dbReference type="InterPro" id="IPR039859">
    <property type="entry name" value="PFA4/ZDH16/20/ERF2-like"/>
</dbReference>
<feature type="region of interest" description="Disordered" evidence="11">
    <location>
        <begin position="364"/>
        <end position="413"/>
    </location>
</feature>
<dbReference type="PROSITE" id="PS50216">
    <property type="entry name" value="DHHC"/>
    <property type="match status" value="1"/>
</dbReference>
<evidence type="ECO:0000259" key="12">
    <source>
        <dbReference type="Pfam" id="PF01529"/>
    </source>
</evidence>
<keyword evidence="6" id="KW-0564">Palmitate</keyword>
<name>A0A2T9ZD28_9FUNG</name>
<dbReference type="Pfam" id="PF01529">
    <property type="entry name" value="DHHC"/>
    <property type="match status" value="1"/>
</dbReference>
<dbReference type="PANTHER" id="PTHR12246">
    <property type="entry name" value="PALMITOYLTRANSFERASE ZDHHC16"/>
    <property type="match status" value="1"/>
</dbReference>
<evidence type="ECO:0000256" key="3">
    <source>
        <dbReference type="ARBA" id="ARBA00022692"/>
    </source>
</evidence>
<dbReference type="AlphaFoldDB" id="A0A2T9ZD28"/>
<dbReference type="Proteomes" id="UP000245609">
    <property type="component" value="Unassembled WGS sequence"/>
</dbReference>
<evidence type="ECO:0000256" key="5">
    <source>
        <dbReference type="ARBA" id="ARBA00023136"/>
    </source>
</evidence>
<feature type="transmembrane region" description="Helical" evidence="10">
    <location>
        <begin position="52"/>
        <end position="71"/>
    </location>
</feature>
<feature type="transmembrane region" description="Helical" evidence="10">
    <location>
        <begin position="20"/>
        <end position="40"/>
    </location>
</feature>
<feature type="transmembrane region" description="Helical" evidence="10">
    <location>
        <begin position="174"/>
        <end position="193"/>
    </location>
</feature>
<keyword evidence="8 10" id="KW-0012">Acyltransferase</keyword>
<comment type="caution">
    <text evidence="13">The sequence shown here is derived from an EMBL/GenBank/DDBJ whole genome shotgun (WGS) entry which is preliminary data.</text>
</comment>
<evidence type="ECO:0000256" key="7">
    <source>
        <dbReference type="ARBA" id="ARBA00023288"/>
    </source>
</evidence>
<dbReference type="OrthoDB" id="331948at2759"/>
<keyword evidence="3 10" id="KW-0812">Transmembrane</keyword>
<keyword evidence="4 10" id="KW-1133">Transmembrane helix</keyword>
<protein>
    <recommendedName>
        <fullName evidence="10">Palmitoyltransferase</fullName>
        <ecNumber evidence="10">2.3.1.225</ecNumber>
    </recommendedName>
</protein>
<evidence type="ECO:0000256" key="2">
    <source>
        <dbReference type="ARBA" id="ARBA00022679"/>
    </source>
</evidence>
<dbReference type="GO" id="GO:0019706">
    <property type="term" value="F:protein-cysteine S-palmitoyltransferase activity"/>
    <property type="evidence" value="ECO:0007669"/>
    <property type="project" value="UniProtKB-EC"/>
</dbReference>
<evidence type="ECO:0000256" key="10">
    <source>
        <dbReference type="RuleBase" id="RU079119"/>
    </source>
</evidence>
<accession>A0A2T9ZD28</accession>
<keyword evidence="14" id="KW-1185">Reference proteome</keyword>
<organism evidence="13 14">
    <name type="scientific">Smittium megazygosporum</name>
    <dbReference type="NCBI Taxonomy" id="133381"/>
    <lineage>
        <taxon>Eukaryota</taxon>
        <taxon>Fungi</taxon>
        <taxon>Fungi incertae sedis</taxon>
        <taxon>Zoopagomycota</taxon>
        <taxon>Kickxellomycotina</taxon>
        <taxon>Harpellomycetes</taxon>
        <taxon>Harpellales</taxon>
        <taxon>Legeriomycetaceae</taxon>
        <taxon>Smittium</taxon>
    </lineage>
</organism>
<dbReference type="STRING" id="133381.A0A2T9ZD28"/>
<keyword evidence="7" id="KW-0449">Lipoprotein</keyword>
<comment type="subcellular location">
    <subcellularLocation>
        <location evidence="1">Membrane</location>
        <topology evidence="1">Multi-pass membrane protein</topology>
    </subcellularLocation>
</comment>
<evidence type="ECO:0000256" key="1">
    <source>
        <dbReference type="ARBA" id="ARBA00004141"/>
    </source>
</evidence>
<evidence type="ECO:0000313" key="13">
    <source>
        <dbReference type="EMBL" id="PVV02503.1"/>
    </source>
</evidence>
<sequence>MVSSDSDNESNDVLDAGKYYVYAVNFFIAILSVSCQYFVIWQYLADIRANKLLHIGFLNILTLYVFLNYYLACFTPPGKPPLGWVMLPLISSIFFLNTIYSYKHKSEMNEPPISGVKVYELKRNSDKPRYCIFCKSYKPPRTHHCSDCDVCVLKMDHHCPWINNCIGLRNQGHFWRFLFSVVLTSSYGLYFHYGRLYDLIVDAYHGTFYARQPSQSEVSFLVINTSLLITVFIAVGVLFGFQTILVANNTTSIERKENIRIKKIFIKNSKSGKKRISAPLYPYNLGIIRNFKAVLGDTLFLFWFPKKIIGDGIEFAVRDGLELPVYWPPLEYYNKYLNVYRKPGKRHSKINVFNDREDINQCCSNGDDHWQKKRNDSDDCDKNSEGPSTDDDSSRPDSDAELYDPNDARESSRLVGEYLGRPRGGEENIDICIGSGVNQRGLMYDGTRVRSEDPTHTRNESFYAERFGSTTRLRQNRMVEVTGNNSGYFKEREKLTGDRVIGSGAQNIKENSESVGLGANNYIYDNQNKYNNSKRLIGSKIYGLDTKHDDSGKYLTSTDKDEEDLPLMQVYNRLLTKKKLY</sequence>
<evidence type="ECO:0000256" key="9">
    <source>
        <dbReference type="ARBA" id="ARBA00048048"/>
    </source>
</evidence>
<proteinExistence type="inferred from homology"/>
<keyword evidence="5 10" id="KW-0472">Membrane</keyword>
<dbReference type="EMBL" id="MBFS01000439">
    <property type="protein sequence ID" value="PVV02503.1"/>
    <property type="molecule type" value="Genomic_DNA"/>
</dbReference>
<evidence type="ECO:0000256" key="8">
    <source>
        <dbReference type="ARBA" id="ARBA00023315"/>
    </source>
</evidence>
<feature type="domain" description="Palmitoyltransferase DHHC" evidence="12">
    <location>
        <begin position="125"/>
        <end position="257"/>
    </location>
</feature>
<dbReference type="GO" id="GO:0016020">
    <property type="term" value="C:membrane"/>
    <property type="evidence" value="ECO:0007669"/>
    <property type="project" value="UniProtKB-SubCell"/>
</dbReference>
<feature type="transmembrane region" description="Helical" evidence="10">
    <location>
        <begin position="83"/>
        <end position="102"/>
    </location>
</feature>
<feature type="compositionally biased region" description="Basic and acidic residues" evidence="11">
    <location>
        <begin position="366"/>
        <end position="384"/>
    </location>
</feature>
<dbReference type="EC" id="2.3.1.225" evidence="10"/>
<gene>
    <name evidence="13" type="ORF">BB560_003041</name>
</gene>
<reference evidence="13 14" key="1">
    <citation type="journal article" date="2018" name="MBio">
        <title>Comparative Genomics Reveals the Core Gene Toolbox for the Fungus-Insect Symbiosis.</title>
        <authorList>
            <person name="Wang Y."/>
            <person name="Stata M."/>
            <person name="Wang W."/>
            <person name="Stajich J.E."/>
            <person name="White M.M."/>
            <person name="Moncalvo J.M."/>
        </authorList>
    </citation>
    <scope>NUCLEOTIDE SEQUENCE [LARGE SCALE GENOMIC DNA]</scope>
    <source>
        <strain evidence="13 14">SC-DP-2</strain>
    </source>
</reference>
<keyword evidence="2 10" id="KW-0808">Transferase</keyword>
<evidence type="ECO:0000256" key="4">
    <source>
        <dbReference type="ARBA" id="ARBA00022989"/>
    </source>
</evidence>
<evidence type="ECO:0000313" key="14">
    <source>
        <dbReference type="Proteomes" id="UP000245609"/>
    </source>
</evidence>
<evidence type="ECO:0000256" key="11">
    <source>
        <dbReference type="SAM" id="MobiDB-lite"/>
    </source>
</evidence>
<feature type="transmembrane region" description="Helical" evidence="10">
    <location>
        <begin position="221"/>
        <end position="247"/>
    </location>
</feature>
<comment type="similarity">
    <text evidence="10">Belongs to the DHHC palmitoyltransferase family.</text>
</comment>
<comment type="catalytic activity">
    <reaction evidence="9 10">
        <text>L-cysteinyl-[protein] + hexadecanoyl-CoA = S-hexadecanoyl-L-cysteinyl-[protein] + CoA</text>
        <dbReference type="Rhea" id="RHEA:36683"/>
        <dbReference type="Rhea" id="RHEA-COMP:10131"/>
        <dbReference type="Rhea" id="RHEA-COMP:11032"/>
        <dbReference type="ChEBI" id="CHEBI:29950"/>
        <dbReference type="ChEBI" id="CHEBI:57287"/>
        <dbReference type="ChEBI" id="CHEBI:57379"/>
        <dbReference type="ChEBI" id="CHEBI:74151"/>
        <dbReference type="EC" id="2.3.1.225"/>
    </reaction>
</comment>